<dbReference type="InterPro" id="IPR011006">
    <property type="entry name" value="CheY-like_superfamily"/>
</dbReference>
<dbReference type="SUPFAM" id="SSF52172">
    <property type="entry name" value="CheY-like"/>
    <property type="match status" value="1"/>
</dbReference>
<feature type="non-terminal residue" evidence="1">
    <location>
        <position position="79"/>
    </location>
</feature>
<gene>
    <name evidence="1" type="ORF">WB403_51950</name>
</gene>
<name>A0ABU8GX51_9ACTN</name>
<sequence>IAEGNPALREVTRRTLSRMRLNDRPVTILTAATVIDVQNLLKMRDDIAVVLLDADLDGTDRGLGLASYIRAVLRNRLVR</sequence>
<evidence type="ECO:0000313" key="2">
    <source>
        <dbReference type="Proteomes" id="UP001365781"/>
    </source>
</evidence>
<protein>
    <submittedName>
        <fullName evidence="1">Uncharacterized protein</fullName>
    </submittedName>
</protein>
<comment type="caution">
    <text evidence="1">The sequence shown here is derived from an EMBL/GenBank/DDBJ whole genome shotgun (WGS) entry which is preliminary data.</text>
</comment>
<reference evidence="1 2" key="1">
    <citation type="submission" date="2024-03" db="EMBL/GenBank/DDBJ databases">
        <title>First Report of Pectobacterium brasiliscabiei causing potato scab in china.</title>
        <authorList>
            <person name="Handique U."/>
        </authorList>
    </citation>
    <scope>NUCLEOTIDE SEQUENCE [LARGE SCALE GENOMIC DNA]</scope>
    <source>
        <strain evidence="1 2">ZRIMU1503</strain>
    </source>
</reference>
<keyword evidence="2" id="KW-1185">Reference proteome</keyword>
<dbReference type="EMBL" id="JBBAYM010000874">
    <property type="protein sequence ID" value="MEI5617629.1"/>
    <property type="molecule type" value="Genomic_DNA"/>
</dbReference>
<feature type="non-terminal residue" evidence="1">
    <location>
        <position position="1"/>
    </location>
</feature>
<dbReference type="RefSeq" id="WP_336559442.1">
    <property type="nucleotide sequence ID" value="NZ_JBBAYM010000874.1"/>
</dbReference>
<evidence type="ECO:0000313" key="1">
    <source>
        <dbReference type="EMBL" id="MEI5617629.1"/>
    </source>
</evidence>
<accession>A0ABU8GX51</accession>
<proteinExistence type="predicted"/>
<organism evidence="1 2">
    <name type="scientific">Streptomyces brasiliscabiei</name>
    <dbReference type="NCBI Taxonomy" id="2736302"/>
    <lineage>
        <taxon>Bacteria</taxon>
        <taxon>Bacillati</taxon>
        <taxon>Actinomycetota</taxon>
        <taxon>Actinomycetes</taxon>
        <taxon>Kitasatosporales</taxon>
        <taxon>Streptomycetaceae</taxon>
        <taxon>Streptomyces</taxon>
    </lineage>
</organism>
<dbReference type="Proteomes" id="UP001365781">
    <property type="component" value="Unassembled WGS sequence"/>
</dbReference>